<accession>A0A8T0IKG8</accession>
<protein>
    <submittedName>
        <fullName evidence="1">Uncharacterized protein</fullName>
    </submittedName>
</protein>
<reference evidence="1" key="1">
    <citation type="submission" date="2020-06" db="EMBL/GenBank/DDBJ databases">
        <title>WGS assembly of Ceratodon purpureus strain R40.</title>
        <authorList>
            <person name="Carey S.B."/>
            <person name="Jenkins J."/>
            <person name="Shu S."/>
            <person name="Lovell J.T."/>
            <person name="Sreedasyam A."/>
            <person name="Maumus F."/>
            <person name="Tiley G.P."/>
            <person name="Fernandez-Pozo N."/>
            <person name="Barry K."/>
            <person name="Chen C."/>
            <person name="Wang M."/>
            <person name="Lipzen A."/>
            <person name="Daum C."/>
            <person name="Saski C.A."/>
            <person name="Payton A.C."/>
            <person name="Mcbreen J.C."/>
            <person name="Conrad R.E."/>
            <person name="Kollar L.M."/>
            <person name="Olsson S."/>
            <person name="Huttunen S."/>
            <person name="Landis J.B."/>
            <person name="Wickett N.J."/>
            <person name="Johnson M.G."/>
            <person name="Rensing S.A."/>
            <person name="Grimwood J."/>
            <person name="Schmutz J."/>
            <person name="Mcdaniel S.F."/>
        </authorList>
    </citation>
    <scope>NUCLEOTIDE SEQUENCE</scope>
    <source>
        <strain evidence="1">R40</strain>
    </source>
</reference>
<organism evidence="1 2">
    <name type="scientific">Ceratodon purpureus</name>
    <name type="common">Fire moss</name>
    <name type="synonym">Dicranum purpureum</name>
    <dbReference type="NCBI Taxonomy" id="3225"/>
    <lineage>
        <taxon>Eukaryota</taxon>
        <taxon>Viridiplantae</taxon>
        <taxon>Streptophyta</taxon>
        <taxon>Embryophyta</taxon>
        <taxon>Bryophyta</taxon>
        <taxon>Bryophytina</taxon>
        <taxon>Bryopsida</taxon>
        <taxon>Dicranidae</taxon>
        <taxon>Pseudoditrichales</taxon>
        <taxon>Ditrichaceae</taxon>
        <taxon>Ceratodon</taxon>
    </lineage>
</organism>
<evidence type="ECO:0000313" key="1">
    <source>
        <dbReference type="EMBL" id="KAG0582933.1"/>
    </source>
</evidence>
<comment type="caution">
    <text evidence="1">The sequence shown here is derived from an EMBL/GenBank/DDBJ whole genome shotgun (WGS) entry which is preliminary data.</text>
</comment>
<name>A0A8T0IKG8_CERPU</name>
<evidence type="ECO:0000313" key="2">
    <source>
        <dbReference type="Proteomes" id="UP000822688"/>
    </source>
</evidence>
<dbReference type="EMBL" id="CM026423">
    <property type="protein sequence ID" value="KAG0582933.1"/>
    <property type="molecule type" value="Genomic_DNA"/>
</dbReference>
<proteinExistence type="predicted"/>
<dbReference type="Proteomes" id="UP000822688">
    <property type="component" value="Chromosome 3"/>
</dbReference>
<sequence>MAGTNILKSAASFAIASAVLASRNQHSREFKGITRSREYITTLISFRFGVEVAAWSDRVNFERRLGFWRWTWQPRVSMVRSHRCMVLISERSWMRMMLFVRMRVSEFNFNTIV</sequence>
<gene>
    <name evidence="1" type="ORF">KC19_3G095900</name>
</gene>
<keyword evidence="2" id="KW-1185">Reference proteome</keyword>
<dbReference type="AlphaFoldDB" id="A0A8T0IKG8"/>